<dbReference type="Proteomes" id="UP000481153">
    <property type="component" value="Unassembled WGS sequence"/>
</dbReference>
<evidence type="ECO:0000313" key="2">
    <source>
        <dbReference type="EMBL" id="KAF0725173.1"/>
    </source>
</evidence>
<keyword evidence="1" id="KW-0472">Membrane</keyword>
<evidence type="ECO:0000256" key="1">
    <source>
        <dbReference type="SAM" id="Phobius"/>
    </source>
</evidence>
<proteinExistence type="predicted"/>
<keyword evidence="1" id="KW-0812">Transmembrane</keyword>
<organism evidence="2 3">
    <name type="scientific">Aphanomyces euteiches</name>
    <dbReference type="NCBI Taxonomy" id="100861"/>
    <lineage>
        <taxon>Eukaryota</taxon>
        <taxon>Sar</taxon>
        <taxon>Stramenopiles</taxon>
        <taxon>Oomycota</taxon>
        <taxon>Saprolegniomycetes</taxon>
        <taxon>Saprolegniales</taxon>
        <taxon>Verrucalvaceae</taxon>
        <taxon>Aphanomyces</taxon>
    </lineage>
</organism>
<gene>
    <name evidence="2" type="ORF">Ae201684_016325</name>
</gene>
<dbReference type="VEuPathDB" id="FungiDB:AeMF1_020456"/>
<keyword evidence="3" id="KW-1185">Reference proteome</keyword>
<feature type="transmembrane region" description="Helical" evidence="1">
    <location>
        <begin position="261"/>
        <end position="286"/>
    </location>
</feature>
<feature type="transmembrane region" description="Helical" evidence="1">
    <location>
        <begin position="173"/>
        <end position="194"/>
    </location>
</feature>
<feature type="transmembrane region" description="Helical" evidence="1">
    <location>
        <begin position="223"/>
        <end position="249"/>
    </location>
</feature>
<keyword evidence="1" id="KW-1133">Transmembrane helix</keyword>
<protein>
    <submittedName>
        <fullName evidence="2">Uncharacterized protein</fullName>
    </submittedName>
</protein>
<evidence type="ECO:0000313" key="3">
    <source>
        <dbReference type="Proteomes" id="UP000481153"/>
    </source>
</evidence>
<name>A0A6G0WFF5_9STRA</name>
<reference evidence="2 3" key="1">
    <citation type="submission" date="2019-07" db="EMBL/GenBank/DDBJ databases">
        <title>Genomics analysis of Aphanomyces spp. identifies a new class of oomycete effector associated with host adaptation.</title>
        <authorList>
            <person name="Gaulin E."/>
        </authorList>
    </citation>
    <scope>NUCLEOTIDE SEQUENCE [LARGE SCALE GENOMIC DNA]</scope>
    <source>
        <strain evidence="2 3">ATCC 201684</strain>
    </source>
</reference>
<feature type="transmembrane region" description="Helical" evidence="1">
    <location>
        <begin position="136"/>
        <end position="157"/>
    </location>
</feature>
<dbReference type="AlphaFoldDB" id="A0A6G0WFF5"/>
<sequence length="291" mass="34140">MRREMTLPFEIPDDDVFDYYVQMPAAIFFGHGTRTFLTAFLTANETSRQDLKPWKWCQHQRLLGMPLAEICLWIDQLDVTRYAIWSCSLIYESPQSIWIKFIYRIYRQYRPLLANLRHIGFSSEYTRYKIVLGDPAYVILSDPFMSFAMAIDIWWGISYTAIGVSQVSQFQDIWLYVSSCFYLSRYVWFAYLGMRIMSSIVKWRQWEASYAPVDPGLLSIATYIYCGLAMSVIATTRMVWMFYASWYAFLPSSLYSQSVEIITSIVVLTLLMVTLPVIFSHSVIVWQRKSS</sequence>
<dbReference type="EMBL" id="VJMJ01000249">
    <property type="protein sequence ID" value="KAF0725173.1"/>
    <property type="molecule type" value="Genomic_DNA"/>
</dbReference>
<comment type="caution">
    <text evidence="2">The sequence shown here is derived from an EMBL/GenBank/DDBJ whole genome shotgun (WGS) entry which is preliminary data.</text>
</comment>
<accession>A0A6G0WFF5</accession>